<proteinExistence type="predicted"/>
<organism evidence="1 2">
    <name type="scientific">Vibrio parahaemolyticus</name>
    <dbReference type="NCBI Taxonomy" id="670"/>
    <lineage>
        <taxon>Bacteria</taxon>
        <taxon>Pseudomonadati</taxon>
        <taxon>Pseudomonadota</taxon>
        <taxon>Gammaproteobacteria</taxon>
        <taxon>Vibrionales</taxon>
        <taxon>Vibrionaceae</taxon>
        <taxon>Vibrio</taxon>
    </lineage>
</organism>
<reference evidence="1" key="1">
    <citation type="submission" date="2022-12" db="EMBL/GenBank/DDBJ databases">
        <title>Vibrio parahaemolyticus become highly virulent by producing novel Tc toxins.</title>
        <authorList>
            <person name="Yang F."/>
            <person name="You Y."/>
            <person name="Lai Q."/>
            <person name="Xu L."/>
            <person name="Li F."/>
        </authorList>
    </citation>
    <scope>NUCLEOTIDE SEQUENCE</scope>
    <source>
        <strain evidence="1">Vp-HL-202005</strain>
        <plasmid evidence="1">pHLA</plasmid>
    </source>
</reference>
<keyword evidence="1" id="KW-0614">Plasmid</keyword>
<dbReference type="RefSeq" id="WP_025636765.1">
    <property type="nucleotide sequence ID" value="NZ_CP114196.1"/>
</dbReference>
<gene>
    <name evidence="1" type="ORF">O1Q84_25985</name>
</gene>
<protein>
    <submittedName>
        <fullName evidence="1">Uncharacterized protein</fullName>
    </submittedName>
</protein>
<dbReference type="Proteomes" id="UP001156560">
    <property type="component" value="Plasmid pHLA"/>
</dbReference>
<evidence type="ECO:0000313" key="1">
    <source>
        <dbReference type="EMBL" id="WAT93775.1"/>
    </source>
</evidence>
<dbReference type="EMBL" id="CP114196">
    <property type="protein sequence ID" value="WAT93775.1"/>
    <property type="molecule type" value="Genomic_DNA"/>
</dbReference>
<sequence length="130" mass="14473">MKIIVTEGAFKGCKGALLEVLEDGFSYVKLETSKGSEIKVVLRGNEFDQYTEFLTSVRFGSSESKAFVVSAINPKHAAYIAAQNIKECCKNENVHDFFVDLVADREFNISQGFQFSSKELEQDLFTGLIA</sequence>
<evidence type="ECO:0000313" key="2">
    <source>
        <dbReference type="Proteomes" id="UP001156560"/>
    </source>
</evidence>
<accession>A0AA47L9W8</accession>
<dbReference type="AlphaFoldDB" id="A0AA47L9W8"/>
<geneLocation type="plasmid" evidence="1 2">
    <name>pHLA</name>
</geneLocation>
<name>A0AA47L9W8_VIBPH</name>